<sequence length="144" mass="16586">MKQVMPFIVIVILIGTVMYVMQDDYEGPDYADIKTDVEIPGWTITYYINDIAHDEPMHGVEAERTEDNGDFDTMKSLELFLVSSEGSFYIQDLEVEDFDGTVRHEEVCSGCGQDEHINGRVMINWNDQTNTHMEYETFAIEIND</sequence>
<dbReference type="Proteomes" id="UP000199318">
    <property type="component" value="Unassembled WGS sequence"/>
</dbReference>
<dbReference type="RefSeq" id="WP_093075414.1">
    <property type="nucleotide sequence ID" value="NZ_FOGV01000053.1"/>
</dbReference>
<organism evidence="1 2">
    <name type="scientific">Salisediminibacterium halotolerans</name>
    <dbReference type="NCBI Taxonomy" id="517425"/>
    <lineage>
        <taxon>Bacteria</taxon>
        <taxon>Bacillati</taxon>
        <taxon>Bacillota</taxon>
        <taxon>Bacilli</taxon>
        <taxon>Bacillales</taxon>
        <taxon>Bacillaceae</taxon>
        <taxon>Salisediminibacterium</taxon>
    </lineage>
</organism>
<protein>
    <submittedName>
        <fullName evidence="1">Uncharacterized protein</fullName>
    </submittedName>
</protein>
<dbReference type="STRING" id="1464123.SAMN05444126_1534"/>
<reference evidence="2" key="1">
    <citation type="submission" date="2016-10" db="EMBL/GenBank/DDBJ databases">
        <authorList>
            <person name="de Groot N.N."/>
        </authorList>
    </citation>
    <scope>NUCLEOTIDE SEQUENCE [LARGE SCALE GENOMIC DNA]</scope>
    <source>
        <strain evidence="2">10nlg</strain>
    </source>
</reference>
<accession>A0A1H9WWP6</accession>
<comment type="caution">
    <text evidence="1">The sequence shown here is derived from an EMBL/GenBank/DDBJ whole genome shotgun (WGS) entry which is preliminary data.</text>
</comment>
<dbReference type="OrthoDB" id="2887909at2"/>
<dbReference type="EMBL" id="FOGV01000053">
    <property type="protein sequence ID" value="SES38244.1"/>
    <property type="molecule type" value="Genomic_DNA"/>
</dbReference>
<keyword evidence="2" id="KW-1185">Reference proteome</keyword>
<gene>
    <name evidence="1" type="ORF">SAMN05444126_1534</name>
</gene>
<evidence type="ECO:0000313" key="2">
    <source>
        <dbReference type="Proteomes" id="UP000199318"/>
    </source>
</evidence>
<dbReference type="AlphaFoldDB" id="A0A1H9WWP6"/>
<proteinExistence type="predicted"/>
<evidence type="ECO:0000313" key="1">
    <source>
        <dbReference type="EMBL" id="SES38244.1"/>
    </source>
</evidence>
<name>A0A1H9WWP6_9BACI</name>